<name>A0A5N6KEM1_MONLA</name>
<evidence type="ECO:0000313" key="1">
    <source>
        <dbReference type="EMBL" id="KAB8302174.1"/>
    </source>
</evidence>
<keyword evidence="2" id="KW-1185">Reference proteome</keyword>
<sequence>MTLNVLRDALATAVQRHTWEQVTVLLGDNTFVVGEHLNLIDDRSREIVQTIQTAPGTIKDSLVDSIAYDKNTRMCVPGKGRPHVASRYRNKDGHGAFAEHSSVELLAGDSSEAMRLAGVMRNNELNYRYQMSSGAHVSILPSSHGG</sequence>
<dbReference type="Proteomes" id="UP000326757">
    <property type="component" value="Unassembled WGS sequence"/>
</dbReference>
<protein>
    <submittedName>
        <fullName evidence="1">Uncharacterized protein</fullName>
    </submittedName>
</protein>
<dbReference type="OrthoDB" id="416786at2759"/>
<evidence type="ECO:0000313" key="2">
    <source>
        <dbReference type="Proteomes" id="UP000326757"/>
    </source>
</evidence>
<gene>
    <name evidence="1" type="ORF">EYC80_005621</name>
</gene>
<comment type="caution">
    <text evidence="1">The sequence shown here is derived from an EMBL/GenBank/DDBJ whole genome shotgun (WGS) entry which is preliminary data.</text>
</comment>
<organism evidence="1 2">
    <name type="scientific">Monilinia laxa</name>
    <name type="common">Brown rot fungus</name>
    <name type="synonym">Sclerotinia laxa</name>
    <dbReference type="NCBI Taxonomy" id="61186"/>
    <lineage>
        <taxon>Eukaryota</taxon>
        <taxon>Fungi</taxon>
        <taxon>Dikarya</taxon>
        <taxon>Ascomycota</taxon>
        <taxon>Pezizomycotina</taxon>
        <taxon>Leotiomycetes</taxon>
        <taxon>Helotiales</taxon>
        <taxon>Sclerotiniaceae</taxon>
        <taxon>Monilinia</taxon>
    </lineage>
</organism>
<reference evidence="1 2" key="1">
    <citation type="submission" date="2019-06" db="EMBL/GenBank/DDBJ databases">
        <title>Genome Sequence of the Brown Rot Fungal Pathogen Monilinia laxa.</title>
        <authorList>
            <person name="De Miccolis Angelini R.M."/>
            <person name="Landi L."/>
            <person name="Abate D."/>
            <person name="Pollastro S."/>
            <person name="Romanazzi G."/>
            <person name="Faretra F."/>
        </authorList>
    </citation>
    <scope>NUCLEOTIDE SEQUENCE [LARGE SCALE GENOMIC DNA]</scope>
    <source>
        <strain evidence="1 2">Mlax316</strain>
    </source>
</reference>
<proteinExistence type="predicted"/>
<dbReference type="AlphaFoldDB" id="A0A5N6KEM1"/>
<dbReference type="EMBL" id="VIGI01000003">
    <property type="protein sequence ID" value="KAB8302174.1"/>
    <property type="molecule type" value="Genomic_DNA"/>
</dbReference>
<accession>A0A5N6KEM1</accession>